<keyword evidence="3 6" id="KW-0547">Nucleotide-binding</keyword>
<dbReference type="InterPro" id="IPR031168">
    <property type="entry name" value="G_TrmE"/>
</dbReference>
<reference evidence="10" key="1">
    <citation type="journal article" date="2019" name="Int. J. Syst. Evol. Microbiol.">
        <title>The Global Catalogue of Microorganisms (GCM) 10K type strain sequencing project: providing services to taxonomists for standard genome sequencing and annotation.</title>
        <authorList>
            <consortium name="The Broad Institute Genomics Platform"/>
            <consortium name="The Broad Institute Genome Sequencing Center for Infectious Disease"/>
            <person name="Wu L."/>
            <person name="Ma J."/>
        </authorList>
    </citation>
    <scope>NUCLEOTIDE SEQUENCE [LARGE SCALE GENOMIC DNA]</scope>
    <source>
        <strain evidence="10">CGMCC 4.1469</strain>
    </source>
</reference>
<evidence type="ECO:0000256" key="1">
    <source>
        <dbReference type="ARBA" id="ARBA00011043"/>
    </source>
</evidence>
<evidence type="ECO:0000256" key="6">
    <source>
        <dbReference type="HAMAP-Rule" id="MF_00379"/>
    </source>
</evidence>
<sequence>MLNDTIAAISTALGEAAISVVRISGPQALQTASRVARLPANIRPRQAHLVQILDAEGGALDHGLMIYFKGPASYTGEDVIEFHGHGGVLVTQRVLERWLSCGARAAEPGEFTQRAFLNGKMDLTQAEAVMDLIHAQSTLALRAANEQLGGVIGREAAAMQQEIIPVLAHIEAYIDFPEEDISPETGENLKRRMDGVLGRAQKLIATSEQGRILRHGARTVISGSPNVGKSSLLNVLLGFERAIVSPTAGTTRDTIEEVIQVHGIPLRLVDTAGLRDSDDDVERVGIQRTERELERADLVIEVVDGSLGASAARLQLPPALVSRRILILNKSDLGIHADWAGEQGAIPFSCLTGEGTEALRDAIRAVIATAGPLATDHPIAINARHKAAFERCAERLVAARAALARNEAPEFIALEIREALQALGDVIGQVDVERILDVIFSTFCIGK</sequence>
<evidence type="ECO:0000256" key="5">
    <source>
        <dbReference type="ARBA" id="ARBA00023134"/>
    </source>
</evidence>
<keyword evidence="6" id="KW-0460">Magnesium</keyword>
<dbReference type="NCBIfam" id="NF003661">
    <property type="entry name" value="PRK05291.1-3"/>
    <property type="match status" value="1"/>
</dbReference>
<dbReference type="PANTHER" id="PTHR42714:SF2">
    <property type="entry name" value="TRNA MODIFICATION GTPASE GTPBP3, MITOCHONDRIAL"/>
    <property type="match status" value="1"/>
</dbReference>
<dbReference type="Proteomes" id="UP001596052">
    <property type="component" value="Unassembled WGS sequence"/>
</dbReference>
<evidence type="ECO:0000313" key="10">
    <source>
        <dbReference type="Proteomes" id="UP001596052"/>
    </source>
</evidence>
<keyword evidence="5 6" id="KW-0342">GTP-binding</keyword>
<dbReference type="CDD" id="cd14858">
    <property type="entry name" value="TrmE_N"/>
    <property type="match status" value="1"/>
</dbReference>
<comment type="caution">
    <text evidence="6">Lacks conserved residue(s) required for the propagation of feature annotation.</text>
</comment>
<feature type="binding site" evidence="6">
    <location>
        <position position="230"/>
    </location>
    <ligand>
        <name>Mg(2+)</name>
        <dbReference type="ChEBI" id="CHEBI:18420"/>
    </ligand>
</feature>
<dbReference type="NCBIfam" id="TIGR00450">
    <property type="entry name" value="mnmE_trmE_thdF"/>
    <property type="match status" value="1"/>
</dbReference>
<dbReference type="Gene3D" id="1.20.120.430">
    <property type="entry name" value="tRNA modification GTPase MnmE domain 2"/>
    <property type="match status" value="1"/>
</dbReference>
<comment type="function">
    <text evidence="6">Exhibits a very high intrinsic GTPase hydrolysis rate. Involved in the addition of a carboxymethylaminomethyl (cmnm) group at the wobble position (U34) of certain tRNAs, forming tRNA-cmnm(5)s(2)U34.</text>
</comment>
<dbReference type="CDD" id="cd04164">
    <property type="entry name" value="trmE"/>
    <property type="match status" value="1"/>
</dbReference>
<feature type="binding site" evidence="6">
    <location>
        <position position="22"/>
    </location>
    <ligand>
        <name>(6S)-5-formyl-5,6,7,8-tetrahydrofolate</name>
        <dbReference type="ChEBI" id="CHEBI:57457"/>
    </ligand>
</feature>
<dbReference type="InterPro" id="IPR027266">
    <property type="entry name" value="TrmE/GcvT-like"/>
</dbReference>
<evidence type="ECO:0000313" key="9">
    <source>
        <dbReference type="EMBL" id="MFC5455550.1"/>
    </source>
</evidence>
<feature type="binding site" evidence="6">
    <location>
        <begin position="226"/>
        <end position="231"/>
    </location>
    <ligand>
        <name>GTP</name>
        <dbReference type="ChEBI" id="CHEBI:37565"/>
    </ligand>
</feature>
<dbReference type="Gene3D" id="3.40.50.300">
    <property type="entry name" value="P-loop containing nucleotide triphosphate hydrolases"/>
    <property type="match status" value="1"/>
</dbReference>
<comment type="cofactor">
    <cofactor evidence="6">
        <name>K(+)</name>
        <dbReference type="ChEBI" id="CHEBI:29103"/>
    </cofactor>
    <text evidence="6">Binds 1 potassium ion per subunit.</text>
</comment>
<dbReference type="InterPro" id="IPR005225">
    <property type="entry name" value="Small_GTP-bd"/>
</dbReference>
<accession>A0ABW0KQF8</accession>
<evidence type="ECO:0000256" key="7">
    <source>
        <dbReference type="RuleBase" id="RU003313"/>
    </source>
</evidence>
<comment type="subcellular location">
    <subcellularLocation>
        <location evidence="6">Cytoplasm</location>
    </subcellularLocation>
</comment>
<protein>
    <recommendedName>
        <fullName evidence="6">tRNA modification GTPase MnmE</fullName>
        <ecNumber evidence="6">3.6.-.-</ecNumber>
    </recommendedName>
</protein>
<evidence type="ECO:0000259" key="8">
    <source>
        <dbReference type="PROSITE" id="PS51709"/>
    </source>
</evidence>
<dbReference type="Gene3D" id="3.30.1360.120">
    <property type="entry name" value="Probable tRNA modification gtpase trme, domain 1"/>
    <property type="match status" value="1"/>
</dbReference>
<feature type="domain" description="TrmE-type G" evidence="8">
    <location>
        <begin position="216"/>
        <end position="368"/>
    </location>
</feature>
<dbReference type="SUPFAM" id="SSF116878">
    <property type="entry name" value="TrmE connector domain"/>
    <property type="match status" value="1"/>
</dbReference>
<gene>
    <name evidence="6 9" type="primary">mnmE</name>
    <name evidence="6" type="synonym">trmE</name>
    <name evidence="9" type="ORF">ACFQDI_11835</name>
</gene>
<dbReference type="Pfam" id="PF12631">
    <property type="entry name" value="MnmE_helical"/>
    <property type="match status" value="1"/>
</dbReference>
<keyword evidence="6" id="KW-0479">Metal-binding</keyword>
<keyword evidence="4 6" id="KW-0630">Potassium</keyword>
<keyword evidence="2 6" id="KW-0819">tRNA processing</keyword>
<name>A0ABW0KQF8_9BACT</name>
<dbReference type="Pfam" id="PF10396">
    <property type="entry name" value="TrmE_N"/>
    <property type="match status" value="1"/>
</dbReference>
<comment type="subunit">
    <text evidence="6">Homodimer. Heterotetramer of two MnmE and two MnmG subunits.</text>
</comment>
<evidence type="ECO:0000256" key="4">
    <source>
        <dbReference type="ARBA" id="ARBA00022958"/>
    </source>
</evidence>
<keyword evidence="6 9" id="KW-0378">Hydrolase</keyword>
<dbReference type="RefSeq" id="WP_377166745.1">
    <property type="nucleotide sequence ID" value="NZ_JBHSMQ010000004.1"/>
</dbReference>
<dbReference type="EMBL" id="JBHSMQ010000004">
    <property type="protein sequence ID" value="MFC5455550.1"/>
    <property type="molecule type" value="Genomic_DNA"/>
</dbReference>
<dbReference type="HAMAP" id="MF_00379">
    <property type="entry name" value="GTPase_MnmE"/>
    <property type="match status" value="1"/>
</dbReference>
<evidence type="ECO:0000256" key="3">
    <source>
        <dbReference type="ARBA" id="ARBA00022741"/>
    </source>
</evidence>
<feature type="binding site" evidence="6">
    <location>
        <position position="251"/>
    </location>
    <ligand>
        <name>Mg(2+)</name>
        <dbReference type="ChEBI" id="CHEBI:18420"/>
    </ligand>
</feature>
<feature type="binding site" evidence="6">
    <location>
        <begin position="270"/>
        <end position="273"/>
    </location>
    <ligand>
        <name>GTP</name>
        <dbReference type="ChEBI" id="CHEBI:37565"/>
    </ligand>
</feature>
<dbReference type="PROSITE" id="PS51709">
    <property type="entry name" value="G_TRME"/>
    <property type="match status" value="1"/>
</dbReference>
<dbReference type="PANTHER" id="PTHR42714">
    <property type="entry name" value="TRNA MODIFICATION GTPASE GTPBP3"/>
    <property type="match status" value="1"/>
</dbReference>
<evidence type="ECO:0000256" key="2">
    <source>
        <dbReference type="ARBA" id="ARBA00022694"/>
    </source>
</evidence>
<keyword evidence="6" id="KW-0963">Cytoplasm</keyword>
<organism evidence="9 10">
    <name type="scientific">Prosthecobacter fluviatilis</name>
    <dbReference type="NCBI Taxonomy" id="445931"/>
    <lineage>
        <taxon>Bacteria</taxon>
        <taxon>Pseudomonadati</taxon>
        <taxon>Verrucomicrobiota</taxon>
        <taxon>Verrucomicrobiia</taxon>
        <taxon>Verrucomicrobiales</taxon>
        <taxon>Verrucomicrobiaceae</taxon>
        <taxon>Prosthecobacter</taxon>
    </lineage>
</organism>
<dbReference type="InterPro" id="IPR027417">
    <property type="entry name" value="P-loop_NTPase"/>
</dbReference>
<dbReference type="NCBIfam" id="TIGR00231">
    <property type="entry name" value="small_GTP"/>
    <property type="match status" value="1"/>
</dbReference>
<keyword evidence="10" id="KW-1185">Reference proteome</keyword>
<feature type="binding site" evidence="6">
    <location>
        <position position="81"/>
    </location>
    <ligand>
        <name>(6S)-5-formyl-5,6,7,8-tetrahydrofolate</name>
        <dbReference type="ChEBI" id="CHEBI:57457"/>
    </ligand>
</feature>
<dbReference type="EC" id="3.6.-.-" evidence="6"/>
<dbReference type="Pfam" id="PF01926">
    <property type="entry name" value="MMR_HSR1"/>
    <property type="match status" value="1"/>
</dbReference>
<proteinExistence type="inferred from homology"/>
<dbReference type="InterPro" id="IPR006073">
    <property type="entry name" value="GTP-bd"/>
</dbReference>
<comment type="similarity">
    <text evidence="1 6 7">Belongs to the TRAFAC class TrmE-Era-EngA-EngB-Septin-like GTPase superfamily. TrmE GTPase family.</text>
</comment>
<dbReference type="GO" id="GO:0016787">
    <property type="term" value="F:hydrolase activity"/>
    <property type="evidence" value="ECO:0007669"/>
    <property type="project" value="UniProtKB-KW"/>
</dbReference>
<feature type="binding site" evidence="6">
    <location>
        <position position="120"/>
    </location>
    <ligand>
        <name>(6S)-5-formyl-5,6,7,8-tetrahydrofolate</name>
        <dbReference type="ChEBI" id="CHEBI:57457"/>
    </ligand>
</feature>
<dbReference type="InterPro" id="IPR004520">
    <property type="entry name" value="GTPase_MnmE"/>
</dbReference>
<dbReference type="InterPro" id="IPR025867">
    <property type="entry name" value="MnmE_helical"/>
</dbReference>
<dbReference type="InterPro" id="IPR027368">
    <property type="entry name" value="MnmE_dom2"/>
</dbReference>
<feature type="binding site" evidence="6">
    <location>
        <begin position="245"/>
        <end position="251"/>
    </location>
    <ligand>
        <name>GTP</name>
        <dbReference type="ChEBI" id="CHEBI:37565"/>
    </ligand>
</feature>
<feature type="binding site" evidence="6">
    <location>
        <position position="447"/>
    </location>
    <ligand>
        <name>(6S)-5-formyl-5,6,7,8-tetrahydrofolate</name>
        <dbReference type="ChEBI" id="CHEBI:57457"/>
    </ligand>
</feature>
<dbReference type="InterPro" id="IPR018948">
    <property type="entry name" value="GTP-bd_TrmE_N"/>
</dbReference>
<dbReference type="SUPFAM" id="SSF52540">
    <property type="entry name" value="P-loop containing nucleoside triphosphate hydrolases"/>
    <property type="match status" value="1"/>
</dbReference>
<comment type="caution">
    <text evidence="9">The sequence shown here is derived from an EMBL/GenBank/DDBJ whole genome shotgun (WGS) entry which is preliminary data.</text>
</comment>